<feature type="region of interest" description="Disordered" evidence="1">
    <location>
        <begin position="235"/>
        <end position="275"/>
    </location>
</feature>
<evidence type="ECO:0000256" key="2">
    <source>
        <dbReference type="SAM" id="Phobius"/>
    </source>
</evidence>
<feature type="compositionally biased region" description="Acidic residues" evidence="1">
    <location>
        <begin position="247"/>
        <end position="262"/>
    </location>
</feature>
<reference evidence="4" key="1">
    <citation type="journal article" date="2020" name="Fungal Divers.">
        <title>Resolving the Mortierellaceae phylogeny through synthesis of multi-gene phylogenetics and phylogenomics.</title>
        <authorList>
            <person name="Vandepol N."/>
            <person name="Liber J."/>
            <person name="Desiro A."/>
            <person name="Na H."/>
            <person name="Kennedy M."/>
            <person name="Barry K."/>
            <person name="Grigoriev I.V."/>
            <person name="Miller A.N."/>
            <person name="O'Donnell K."/>
            <person name="Stajich J.E."/>
            <person name="Bonito G."/>
        </authorList>
    </citation>
    <scope>NUCLEOTIDE SEQUENCE</scope>
    <source>
        <strain evidence="4">NRRL 2769</strain>
    </source>
</reference>
<name>A0A9P6SXL0_9FUNG</name>
<organism evidence="4 5">
    <name type="scientific">Entomortierella chlamydospora</name>
    <dbReference type="NCBI Taxonomy" id="101097"/>
    <lineage>
        <taxon>Eukaryota</taxon>
        <taxon>Fungi</taxon>
        <taxon>Fungi incertae sedis</taxon>
        <taxon>Mucoromycota</taxon>
        <taxon>Mortierellomycotina</taxon>
        <taxon>Mortierellomycetes</taxon>
        <taxon>Mortierellales</taxon>
        <taxon>Mortierellaceae</taxon>
        <taxon>Entomortierella</taxon>
    </lineage>
</organism>
<evidence type="ECO:0000256" key="1">
    <source>
        <dbReference type="SAM" id="MobiDB-lite"/>
    </source>
</evidence>
<comment type="caution">
    <text evidence="4">The sequence shown here is derived from an EMBL/GenBank/DDBJ whole genome shotgun (WGS) entry which is preliminary data.</text>
</comment>
<dbReference type="AlphaFoldDB" id="A0A9P6SXL0"/>
<feature type="region of interest" description="Disordered" evidence="1">
    <location>
        <begin position="127"/>
        <end position="177"/>
    </location>
</feature>
<feature type="chain" id="PRO_5040323889" evidence="3">
    <location>
        <begin position="29"/>
        <end position="275"/>
    </location>
</feature>
<accession>A0A9P6SXL0</accession>
<gene>
    <name evidence="4" type="ORF">BGZ80_002514</name>
</gene>
<feature type="compositionally biased region" description="Polar residues" evidence="1">
    <location>
        <begin position="137"/>
        <end position="149"/>
    </location>
</feature>
<keyword evidence="2" id="KW-0812">Transmembrane</keyword>
<protein>
    <submittedName>
        <fullName evidence="4">Uncharacterized protein</fullName>
    </submittedName>
</protein>
<evidence type="ECO:0000313" key="4">
    <source>
        <dbReference type="EMBL" id="KAG0009319.1"/>
    </source>
</evidence>
<keyword evidence="5" id="KW-1185">Reference proteome</keyword>
<sequence>MRLSISTSLIITATLFLASSSITFTAQAQDTRILPPPRAGQTAGIVYWNTANDEAGAEDVPFNVCFTSESASAKYSYLTFAPKNATINFFKDTNCKDFSFGLYGYFGGNPGPAGSLKWVGWSEDYQGERTDEPFQGQPDTTTPQPSTGEQNPGNGGNQNPQPLPDNSDKNQPNNDSGLSSTSFFGIALGTLVVLAIGSVVLWKTAGKKMIEDNKGKSVLPYNRVDGDGDDDILLTTKNKSHDSFALEGEDEDEDESEDDGDEIREHPQQKTQRSG</sequence>
<feature type="signal peptide" evidence="3">
    <location>
        <begin position="1"/>
        <end position="28"/>
    </location>
</feature>
<feature type="transmembrane region" description="Helical" evidence="2">
    <location>
        <begin position="183"/>
        <end position="202"/>
    </location>
</feature>
<dbReference type="Proteomes" id="UP000703661">
    <property type="component" value="Unassembled WGS sequence"/>
</dbReference>
<keyword evidence="2" id="KW-0472">Membrane</keyword>
<keyword evidence="2" id="KW-1133">Transmembrane helix</keyword>
<dbReference type="EMBL" id="JAAAID010001621">
    <property type="protein sequence ID" value="KAG0009319.1"/>
    <property type="molecule type" value="Genomic_DNA"/>
</dbReference>
<evidence type="ECO:0000313" key="5">
    <source>
        <dbReference type="Proteomes" id="UP000703661"/>
    </source>
</evidence>
<keyword evidence="3" id="KW-0732">Signal</keyword>
<proteinExistence type="predicted"/>
<evidence type="ECO:0000256" key="3">
    <source>
        <dbReference type="SAM" id="SignalP"/>
    </source>
</evidence>
<dbReference type="OrthoDB" id="2416293at2759"/>